<dbReference type="InterPro" id="IPR009057">
    <property type="entry name" value="Homeodomain-like_sf"/>
</dbReference>
<evidence type="ECO:0000313" key="1">
    <source>
        <dbReference type="EMBL" id="VIP05327.1"/>
    </source>
</evidence>
<dbReference type="SUPFAM" id="SSF46689">
    <property type="entry name" value="Homeodomain-like"/>
    <property type="match status" value="1"/>
</dbReference>
<keyword evidence="2" id="KW-1185">Reference proteome</keyword>
<sequence>MALAALRGDKTVNELAGQFGVHPTMIHAWKKQLLDGVSELYANGASKPEQSEGPGTGELFEQIGRLKMELEWIKKKAERLA</sequence>
<reference evidence="1" key="1">
    <citation type="submission" date="2019-04" db="EMBL/GenBank/DDBJ databases">
        <authorList>
            <consortium name="Science for Life Laboratories"/>
        </authorList>
    </citation>
    <scope>NUCLEOTIDE SEQUENCE</scope>
    <source>
        <strain evidence="1">MBLW1</strain>
    </source>
</reference>
<dbReference type="RefSeq" id="WP_232056362.1">
    <property type="nucleotide sequence ID" value="NZ_LR593887.1"/>
</dbReference>
<evidence type="ECO:0000313" key="2">
    <source>
        <dbReference type="Proteomes" id="UP000464378"/>
    </source>
</evidence>
<dbReference type="Proteomes" id="UP000464378">
    <property type="component" value="Chromosome"/>
</dbReference>
<gene>
    <name evidence="1" type="ORF">GMBLW1_38660</name>
</gene>
<dbReference type="EMBL" id="LR586016">
    <property type="protein sequence ID" value="VIP05327.1"/>
    <property type="molecule type" value="Genomic_DNA"/>
</dbReference>
<proteinExistence type="predicted"/>
<protein>
    <submittedName>
        <fullName evidence="1">Transposase: Transposase</fullName>
    </submittedName>
</protein>
<dbReference type="InParanoid" id="A0A6C2YVC6"/>
<name>A0A6C2YVC6_9BACT</name>
<accession>A0A6C2YVC6</accession>
<organism evidence="1">
    <name type="scientific">Tuwongella immobilis</name>
    <dbReference type="NCBI Taxonomy" id="692036"/>
    <lineage>
        <taxon>Bacteria</taxon>
        <taxon>Pseudomonadati</taxon>
        <taxon>Planctomycetota</taxon>
        <taxon>Planctomycetia</taxon>
        <taxon>Gemmatales</taxon>
        <taxon>Gemmataceae</taxon>
        <taxon>Tuwongella</taxon>
    </lineage>
</organism>
<dbReference type="AlphaFoldDB" id="A0A6C2YVC6"/>
<dbReference type="KEGG" id="tim:GMBLW1_38660"/>
<dbReference type="EMBL" id="LR593887">
    <property type="protein sequence ID" value="VTS08010.1"/>
    <property type="molecule type" value="Genomic_DNA"/>
</dbReference>